<dbReference type="Proteomes" id="UP000641803">
    <property type="component" value="Unassembled WGS sequence"/>
</dbReference>
<dbReference type="EMBL" id="JACSQQ010000027">
    <property type="protein sequence ID" value="MBD7951672.1"/>
    <property type="molecule type" value="Genomic_DNA"/>
</dbReference>
<protein>
    <submittedName>
        <fullName evidence="3">DUF2510 domain-containing protein</fullName>
    </submittedName>
</protein>
<evidence type="ECO:0000313" key="4">
    <source>
        <dbReference type="Proteomes" id="UP000641803"/>
    </source>
</evidence>
<name>A0ABR8RVN0_9CELL</name>
<feature type="domain" description="DUF2510" evidence="2">
    <location>
        <begin position="5"/>
        <end position="37"/>
    </location>
</feature>
<organism evidence="3 4">
    <name type="scientific">Oerskovia rustica</name>
    <dbReference type="NCBI Taxonomy" id="2762237"/>
    <lineage>
        <taxon>Bacteria</taxon>
        <taxon>Bacillati</taxon>
        <taxon>Actinomycetota</taxon>
        <taxon>Actinomycetes</taxon>
        <taxon>Micrococcales</taxon>
        <taxon>Cellulomonadaceae</taxon>
        <taxon>Oerskovia</taxon>
    </lineage>
</organism>
<evidence type="ECO:0000256" key="1">
    <source>
        <dbReference type="SAM" id="Phobius"/>
    </source>
</evidence>
<evidence type="ECO:0000259" key="2">
    <source>
        <dbReference type="Pfam" id="PF10708"/>
    </source>
</evidence>
<dbReference type="Pfam" id="PF10708">
    <property type="entry name" value="DUF2510"/>
    <property type="match status" value="1"/>
</dbReference>
<dbReference type="RefSeq" id="WP_191796934.1">
    <property type="nucleotide sequence ID" value="NZ_JACSQQ010000027.1"/>
</dbReference>
<proteinExistence type="predicted"/>
<dbReference type="InterPro" id="IPR018929">
    <property type="entry name" value="DUF2510"/>
</dbReference>
<gene>
    <name evidence="3" type="ORF">H9652_14805</name>
</gene>
<comment type="caution">
    <text evidence="3">The sequence shown here is derived from an EMBL/GenBank/DDBJ whole genome shotgun (WGS) entry which is preliminary data.</text>
</comment>
<keyword evidence="1" id="KW-0472">Membrane</keyword>
<accession>A0ABR8RVN0</accession>
<feature type="transmembrane region" description="Helical" evidence="1">
    <location>
        <begin position="48"/>
        <end position="74"/>
    </location>
</feature>
<reference evidence="3 4" key="1">
    <citation type="submission" date="2020-08" db="EMBL/GenBank/DDBJ databases">
        <title>A Genomic Blueprint of the Chicken Gut Microbiome.</title>
        <authorList>
            <person name="Gilroy R."/>
            <person name="Ravi A."/>
            <person name="Getino M."/>
            <person name="Pursley I."/>
            <person name="Horton D.L."/>
            <person name="Alikhan N.-F."/>
            <person name="Baker D."/>
            <person name="Gharbi K."/>
            <person name="Hall N."/>
            <person name="Watson M."/>
            <person name="Adriaenssens E.M."/>
            <person name="Foster-Nyarko E."/>
            <person name="Jarju S."/>
            <person name="Secka A."/>
            <person name="Antonio M."/>
            <person name="Oren A."/>
            <person name="Chaudhuri R."/>
            <person name="La Ragione R.M."/>
            <person name="Hildebrand F."/>
            <person name="Pallen M.J."/>
        </authorList>
    </citation>
    <scope>NUCLEOTIDE SEQUENCE [LARGE SCALE GENOMIC DNA]</scope>
    <source>
        <strain evidence="3 4">Sa4CUA1</strain>
    </source>
</reference>
<keyword evidence="1" id="KW-1133">Transmembrane helix</keyword>
<evidence type="ECO:0000313" key="3">
    <source>
        <dbReference type="EMBL" id="MBD7951672.1"/>
    </source>
</evidence>
<sequence>MTYQPGWYPDPQDQRRVRWFDGNRWTEHSQRAAVARPARPRTMSGGTIALIVVGAIVLLVAMVLVVVAVVALVAGFTDIVQGVVCGEAPHYCT</sequence>
<keyword evidence="1" id="KW-0812">Transmembrane</keyword>
<keyword evidence="4" id="KW-1185">Reference proteome</keyword>